<proteinExistence type="predicted"/>
<dbReference type="Proteomes" id="UP001595885">
    <property type="component" value="Unassembled WGS sequence"/>
</dbReference>
<evidence type="ECO:0000256" key="2">
    <source>
        <dbReference type="ARBA" id="ARBA00022475"/>
    </source>
</evidence>
<evidence type="ECO:0000313" key="7">
    <source>
        <dbReference type="EMBL" id="MFC4740984.1"/>
    </source>
</evidence>
<comment type="subcellular location">
    <subcellularLocation>
        <location evidence="1">Cell membrane</location>
        <topology evidence="1">Multi-pass membrane protein</topology>
    </subcellularLocation>
</comment>
<sequence>MDSVKKYIVELLEVIKNAFNGFLEHKVLKMSGALAYTTMFSLGPLLLVILFLSDIFLGREAIEGTIYHQIKNFVGPASANQIQNIIENLALSNEGTFAGIVGVITLLIGATSVFAEIQDSINTIWGIKPKKQSGFWLFIKARLLSFGVIGSFGFILLVSLGVSTIMDTLSNRLFSQFSDSAFYIVYIANNLITFTIISLLFGAIFTILPDAEIKWRQVRLASFTTAILFMIGKFLISFYIANSNLQDVYGTAGSFVILMVWVYYSSVILYFGAEFAKSYAIKFSNPIKPSKFADFIHDVEVVSKEKNIQNVDKELDVIKKKLSEEGFK</sequence>
<feature type="transmembrane region" description="Helical" evidence="6">
    <location>
        <begin position="97"/>
        <end position="115"/>
    </location>
</feature>
<dbReference type="Pfam" id="PF03631">
    <property type="entry name" value="Virul_fac_BrkB"/>
    <property type="match status" value="1"/>
</dbReference>
<dbReference type="InterPro" id="IPR017039">
    <property type="entry name" value="Virul_fac_BrkB"/>
</dbReference>
<feature type="transmembrane region" description="Helical" evidence="6">
    <location>
        <begin position="135"/>
        <end position="162"/>
    </location>
</feature>
<evidence type="ECO:0000256" key="6">
    <source>
        <dbReference type="SAM" id="Phobius"/>
    </source>
</evidence>
<evidence type="ECO:0000256" key="4">
    <source>
        <dbReference type="ARBA" id="ARBA00022989"/>
    </source>
</evidence>
<reference evidence="8" key="1">
    <citation type="journal article" date="2019" name="Int. J. Syst. Evol. Microbiol.">
        <title>The Global Catalogue of Microorganisms (GCM) 10K type strain sequencing project: providing services to taxonomists for standard genome sequencing and annotation.</title>
        <authorList>
            <consortium name="The Broad Institute Genomics Platform"/>
            <consortium name="The Broad Institute Genome Sequencing Center for Infectious Disease"/>
            <person name="Wu L."/>
            <person name="Ma J."/>
        </authorList>
    </citation>
    <scope>NUCLEOTIDE SEQUENCE [LARGE SCALE GENOMIC DNA]</scope>
    <source>
        <strain evidence="8">CCUG 50349</strain>
    </source>
</reference>
<evidence type="ECO:0000256" key="5">
    <source>
        <dbReference type="ARBA" id="ARBA00023136"/>
    </source>
</evidence>
<keyword evidence="4 6" id="KW-1133">Transmembrane helix</keyword>
<evidence type="ECO:0000256" key="1">
    <source>
        <dbReference type="ARBA" id="ARBA00004651"/>
    </source>
</evidence>
<keyword evidence="8" id="KW-1185">Reference proteome</keyword>
<evidence type="ECO:0000313" key="8">
    <source>
        <dbReference type="Proteomes" id="UP001595885"/>
    </source>
</evidence>
<gene>
    <name evidence="7" type="ORF">ACFO3U_13355</name>
</gene>
<name>A0ABV9PAI2_9FLAO</name>
<dbReference type="PANTHER" id="PTHR30213">
    <property type="entry name" value="INNER MEMBRANE PROTEIN YHJD"/>
    <property type="match status" value="1"/>
</dbReference>
<organism evidence="7 8">
    <name type="scientific">Flavobacterium ponti</name>
    <dbReference type="NCBI Taxonomy" id="665133"/>
    <lineage>
        <taxon>Bacteria</taxon>
        <taxon>Pseudomonadati</taxon>
        <taxon>Bacteroidota</taxon>
        <taxon>Flavobacteriia</taxon>
        <taxon>Flavobacteriales</taxon>
        <taxon>Flavobacteriaceae</taxon>
        <taxon>Flavobacterium</taxon>
    </lineage>
</organism>
<dbReference type="EMBL" id="JBHSGW010000027">
    <property type="protein sequence ID" value="MFC4740984.1"/>
    <property type="molecule type" value="Genomic_DNA"/>
</dbReference>
<feature type="transmembrane region" description="Helical" evidence="6">
    <location>
        <begin position="252"/>
        <end position="273"/>
    </location>
</feature>
<feature type="transmembrane region" description="Helical" evidence="6">
    <location>
        <begin position="33"/>
        <end position="52"/>
    </location>
</feature>
<feature type="transmembrane region" description="Helical" evidence="6">
    <location>
        <begin position="220"/>
        <end position="240"/>
    </location>
</feature>
<protein>
    <submittedName>
        <fullName evidence="7">YihY/virulence factor BrkB family protein</fullName>
    </submittedName>
</protein>
<keyword evidence="3 6" id="KW-0812">Transmembrane</keyword>
<dbReference type="RefSeq" id="WP_379743416.1">
    <property type="nucleotide sequence ID" value="NZ_JBHSGW010000027.1"/>
</dbReference>
<keyword evidence="5 6" id="KW-0472">Membrane</keyword>
<keyword evidence="2" id="KW-1003">Cell membrane</keyword>
<dbReference type="NCBIfam" id="TIGR00765">
    <property type="entry name" value="yihY_not_rbn"/>
    <property type="match status" value="1"/>
</dbReference>
<dbReference type="PIRSF" id="PIRSF035875">
    <property type="entry name" value="RNase_BN"/>
    <property type="match status" value="1"/>
</dbReference>
<evidence type="ECO:0000256" key="3">
    <source>
        <dbReference type="ARBA" id="ARBA00022692"/>
    </source>
</evidence>
<feature type="transmembrane region" description="Helical" evidence="6">
    <location>
        <begin position="182"/>
        <end position="208"/>
    </location>
</feature>
<dbReference type="PANTHER" id="PTHR30213:SF1">
    <property type="entry name" value="INNER MEMBRANE PROTEIN YHJD"/>
    <property type="match status" value="1"/>
</dbReference>
<comment type="caution">
    <text evidence="7">The sequence shown here is derived from an EMBL/GenBank/DDBJ whole genome shotgun (WGS) entry which is preliminary data.</text>
</comment>
<accession>A0ABV9PAI2</accession>